<name>A0ABV7JGH6_9SPHI</name>
<dbReference type="RefSeq" id="WP_379020399.1">
    <property type="nucleotide sequence ID" value="NZ_JBHRTA010000012.1"/>
</dbReference>
<evidence type="ECO:0000313" key="1">
    <source>
        <dbReference type="EMBL" id="MFC3197064.1"/>
    </source>
</evidence>
<reference evidence="2" key="1">
    <citation type="journal article" date="2019" name="Int. J. Syst. Evol. Microbiol.">
        <title>The Global Catalogue of Microorganisms (GCM) 10K type strain sequencing project: providing services to taxonomists for standard genome sequencing and annotation.</title>
        <authorList>
            <consortium name="The Broad Institute Genomics Platform"/>
            <consortium name="The Broad Institute Genome Sequencing Center for Infectious Disease"/>
            <person name="Wu L."/>
            <person name="Ma J."/>
        </authorList>
    </citation>
    <scope>NUCLEOTIDE SEQUENCE [LARGE SCALE GENOMIC DNA]</scope>
    <source>
        <strain evidence="2">KCTC 52416</strain>
    </source>
</reference>
<evidence type="ECO:0000313" key="2">
    <source>
        <dbReference type="Proteomes" id="UP001595526"/>
    </source>
</evidence>
<organism evidence="1 2">
    <name type="scientific">Parapedobacter deserti</name>
    <dbReference type="NCBI Taxonomy" id="1912957"/>
    <lineage>
        <taxon>Bacteria</taxon>
        <taxon>Pseudomonadati</taxon>
        <taxon>Bacteroidota</taxon>
        <taxon>Sphingobacteriia</taxon>
        <taxon>Sphingobacteriales</taxon>
        <taxon>Sphingobacteriaceae</taxon>
        <taxon>Parapedobacter</taxon>
    </lineage>
</organism>
<sequence length="141" mass="15715">MSKEQKELFKGFNKLMNSKETVSVAYENSYELNVGGKILSVDVVQEFGGGLYSKNDNIIIVAPDVGSVDVTLDVLPFSNQVVNQNTTSTLFHEIGEANTTNLQFRGDVIKYENHVRKIIGLPIRPTDLNHSNTIPTQYKKP</sequence>
<protein>
    <submittedName>
        <fullName evidence="1">Uncharacterized protein</fullName>
    </submittedName>
</protein>
<accession>A0ABV7JGH6</accession>
<keyword evidence="2" id="KW-1185">Reference proteome</keyword>
<comment type="caution">
    <text evidence="1">The sequence shown here is derived from an EMBL/GenBank/DDBJ whole genome shotgun (WGS) entry which is preliminary data.</text>
</comment>
<gene>
    <name evidence="1" type="ORF">ACFOET_05525</name>
</gene>
<dbReference type="Proteomes" id="UP001595526">
    <property type="component" value="Unassembled WGS sequence"/>
</dbReference>
<dbReference type="EMBL" id="JBHRTA010000012">
    <property type="protein sequence ID" value="MFC3197064.1"/>
    <property type="molecule type" value="Genomic_DNA"/>
</dbReference>
<proteinExistence type="predicted"/>